<keyword evidence="6 9" id="KW-0328">Glycosyltransferase</keyword>
<comment type="function">
    <text evidence="1 9">Catalyzes the transfer of a ribosyl phosphate group from 5-phosphoribose 1-diphosphate to orotate, leading to the formation of orotidine monophosphate (OMP).</text>
</comment>
<dbReference type="GO" id="GO:0000287">
    <property type="term" value="F:magnesium ion binding"/>
    <property type="evidence" value="ECO:0007669"/>
    <property type="project" value="UniProtKB-UniRule"/>
</dbReference>
<evidence type="ECO:0000259" key="10">
    <source>
        <dbReference type="Pfam" id="PF00156"/>
    </source>
</evidence>
<feature type="binding site" evidence="9">
    <location>
        <position position="154"/>
    </location>
    <ligand>
        <name>orotate</name>
        <dbReference type="ChEBI" id="CHEBI:30839"/>
    </ligand>
</feature>
<feature type="binding site" description="in other chain" evidence="9">
    <location>
        <begin position="150"/>
        <end position="158"/>
    </location>
    <ligand>
        <name>5-phospho-alpha-D-ribose 1-diphosphate</name>
        <dbReference type="ChEBI" id="CHEBI:58017"/>
        <note>ligand shared between dimeric partners</note>
    </ligand>
</feature>
<comment type="caution">
    <text evidence="11">The sequence shown here is derived from an EMBL/GenBank/DDBJ whole genome shotgun (WGS) entry which is preliminary data.</text>
</comment>
<feature type="binding site" description="in other chain" evidence="9">
    <location>
        <position position="124"/>
    </location>
    <ligand>
        <name>5-phospho-alpha-D-ribose 1-diphosphate</name>
        <dbReference type="ChEBI" id="CHEBI:58017"/>
        <note>ligand shared between dimeric partners</note>
    </ligand>
</feature>
<evidence type="ECO:0000256" key="7">
    <source>
        <dbReference type="ARBA" id="ARBA00022679"/>
    </source>
</evidence>
<reference evidence="11" key="1">
    <citation type="journal article" date="2020" name="mSystems">
        <title>Genome- and Community-Level Interaction Insights into Carbon Utilization and Element Cycling Functions of Hydrothermarchaeota in Hydrothermal Sediment.</title>
        <authorList>
            <person name="Zhou Z."/>
            <person name="Liu Y."/>
            <person name="Xu W."/>
            <person name="Pan J."/>
            <person name="Luo Z.H."/>
            <person name="Li M."/>
        </authorList>
    </citation>
    <scope>NUCLEOTIDE SEQUENCE [LARGE SCALE GENOMIC DNA]</scope>
    <source>
        <strain evidence="11">SpSt-468</strain>
    </source>
</reference>
<protein>
    <recommendedName>
        <fullName evidence="5 9">Orotate phosphoribosyltransferase</fullName>
        <shortName evidence="9">OPRT</shortName>
        <shortName evidence="9">OPRTase</shortName>
        <ecNumber evidence="5 9">2.4.2.10</ecNumber>
    </recommendedName>
</protein>
<dbReference type="InterPro" id="IPR023031">
    <property type="entry name" value="OPRT"/>
</dbReference>
<evidence type="ECO:0000256" key="2">
    <source>
        <dbReference type="ARBA" id="ARBA00004889"/>
    </source>
</evidence>
<dbReference type="GO" id="GO:0004588">
    <property type="term" value="F:orotate phosphoribosyltransferase activity"/>
    <property type="evidence" value="ECO:0007669"/>
    <property type="project" value="UniProtKB-UniRule"/>
</dbReference>
<keyword evidence="7 9" id="KW-0808">Transferase</keyword>
<dbReference type="EMBL" id="DSTX01000012">
    <property type="protein sequence ID" value="HFK21082.1"/>
    <property type="molecule type" value="Genomic_DNA"/>
</dbReference>
<sequence length="243" mass="26310">MMVIEMKREMEKGTGDMNVNKKEGGIEGEFSAFLLSAGVVKFGSFKLKSGRTSPYFVNLGAIGSGKSLWALGSYYARAIVEKGLAAETDLLFGPSYKGIPIAVSASLALYREFGIEMRFAFNRKEAKDHGEGGIIAGGELRDGDRVGILDDVMTTGKTKEEVLSVIRGSAKAEIKYIMIAVDRLERGETEAMATSEFERRYGIRVVPIITILDLVSAAKALGIIGEDAVRSVEAYLREYGGKA</sequence>
<comment type="pathway">
    <text evidence="2 9">Pyrimidine metabolism; UMP biosynthesis via de novo pathway; UMP from orotate: step 1/2.</text>
</comment>
<dbReference type="EC" id="2.4.2.10" evidence="5 9"/>
<dbReference type="GO" id="GO:0046132">
    <property type="term" value="P:pyrimidine ribonucleoside biosynthetic process"/>
    <property type="evidence" value="ECO:0007669"/>
    <property type="project" value="TreeGrafter"/>
</dbReference>
<dbReference type="GO" id="GO:0044205">
    <property type="term" value="P:'de novo' UMP biosynthetic process"/>
    <property type="evidence" value="ECO:0007669"/>
    <property type="project" value="UniProtKB-UniRule"/>
</dbReference>
<evidence type="ECO:0000256" key="5">
    <source>
        <dbReference type="ARBA" id="ARBA00011971"/>
    </source>
</evidence>
<dbReference type="Gene3D" id="3.40.50.2020">
    <property type="match status" value="1"/>
</dbReference>
<dbReference type="InterPro" id="IPR029057">
    <property type="entry name" value="PRTase-like"/>
</dbReference>
<comment type="cofactor">
    <cofactor evidence="9">
        <name>Mg(2+)</name>
        <dbReference type="ChEBI" id="CHEBI:18420"/>
    </cofactor>
</comment>
<evidence type="ECO:0000256" key="3">
    <source>
        <dbReference type="ARBA" id="ARBA00006340"/>
    </source>
</evidence>
<comment type="similarity">
    <text evidence="3 9">Belongs to the purine/pyrimidine phosphoribosyltransferase family. PyrE subfamily.</text>
</comment>
<dbReference type="UniPathway" id="UPA00070">
    <property type="reaction ID" value="UER00119"/>
</dbReference>
<name>A0A7C3F6I5_9CREN</name>
<evidence type="ECO:0000313" key="11">
    <source>
        <dbReference type="EMBL" id="HFK21082.1"/>
    </source>
</evidence>
<evidence type="ECO:0000256" key="8">
    <source>
        <dbReference type="ARBA" id="ARBA00022975"/>
    </source>
</evidence>
<dbReference type="SUPFAM" id="SSF53271">
    <property type="entry name" value="PRTase-like"/>
    <property type="match status" value="1"/>
</dbReference>
<dbReference type="InterPro" id="IPR000836">
    <property type="entry name" value="PRTase_dom"/>
</dbReference>
<dbReference type="InterPro" id="IPR004467">
    <property type="entry name" value="Or_phspho_trans_dom"/>
</dbReference>
<feature type="binding site" evidence="9">
    <location>
        <position position="123"/>
    </location>
    <ligand>
        <name>5-phospho-alpha-D-ribose 1-diphosphate</name>
        <dbReference type="ChEBI" id="CHEBI:58017"/>
        <note>ligand shared between dimeric partners</note>
    </ligand>
</feature>
<dbReference type="PANTHER" id="PTHR46683:SF1">
    <property type="entry name" value="OROTATE PHOSPHORIBOSYLTRANSFERASE 1-RELATED"/>
    <property type="match status" value="1"/>
</dbReference>
<proteinExistence type="inferred from homology"/>
<gene>
    <name evidence="9 11" type="primary">pyrE</name>
    <name evidence="11" type="ORF">ENS19_07410</name>
</gene>
<evidence type="ECO:0000256" key="1">
    <source>
        <dbReference type="ARBA" id="ARBA00003769"/>
    </source>
</evidence>
<feature type="domain" description="Phosphoribosyltransferase" evidence="10">
    <location>
        <begin position="76"/>
        <end position="186"/>
    </location>
</feature>
<dbReference type="AlphaFoldDB" id="A0A7C3F6I5"/>
<comment type="catalytic activity">
    <reaction evidence="9">
        <text>orotidine 5'-phosphate + diphosphate = orotate + 5-phospho-alpha-D-ribose 1-diphosphate</text>
        <dbReference type="Rhea" id="RHEA:10380"/>
        <dbReference type="ChEBI" id="CHEBI:30839"/>
        <dbReference type="ChEBI" id="CHEBI:33019"/>
        <dbReference type="ChEBI" id="CHEBI:57538"/>
        <dbReference type="ChEBI" id="CHEBI:58017"/>
        <dbReference type="EC" id="2.4.2.10"/>
    </reaction>
</comment>
<keyword evidence="9" id="KW-0460">Magnesium</keyword>
<dbReference type="CDD" id="cd06223">
    <property type="entry name" value="PRTases_typeI"/>
    <property type="match status" value="1"/>
</dbReference>
<dbReference type="NCBIfam" id="TIGR00336">
    <property type="entry name" value="pyrE"/>
    <property type="match status" value="1"/>
</dbReference>
<evidence type="ECO:0000256" key="9">
    <source>
        <dbReference type="HAMAP-Rule" id="MF_01208"/>
    </source>
</evidence>
<feature type="binding site" evidence="9">
    <location>
        <position position="183"/>
    </location>
    <ligand>
        <name>orotate</name>
        <dbReference type="ChEBI" id="CHEBI:30839"/>
    </ligand>
</feature>
<dbReference type="PANTHER" id="PTHR46683">
    <property type="entry name" value="OROTATE PHOSPHORIBOSYLTRANSFERASE 1-RELATED"/>
    <property type="match status" value="1"/>
</dbReference>
<accession>A0A7C3F6I5</accession>
<evidence type="ECO:0000256" key="4">
    <source>
        <dbReference type="ARBA" id="ARBA00011738"/>
    </source>
</evidence>
<comment type="subunit">
    <text evidence="4 9">Homodimer.</text>
</comment>
<organism evidence="11">
    <name type="scientific">Candidatus Methanomethylicus mesodigestus</name>
    <dbReference type="NCBI Taxonomy" id="1867258"/>
    <lineage>
        <taxon>Archaea</taxon>
        <taxon>Thermoproteota</taxon>
        <taxon>Methanosuratincolia</taxon>
        <taxon>Candidatus Methanomethylicales</taxon>
        <taxon>Candidatus Methanomethylicaceae</taxon>
        <taxon>Candidatus Methanomethylicus</taxon>
    </lineage>
</organism>
<dbReference type="HAMAP" id="MF_01208">
    <property type="entry name" value="PyrE"/>
    <property type="match status" value="1"/>
</dbReference>
<feature type="binding site" evidence="9">
    <location>
        <position position="127"/>
    </location>
    <ligand>
        <name>5-phospho-alpha-D-ribose 1-diphosphate</name>
        <dbReference type="ChEBI" id="CHEBI:58017"/>
        <note>ligand shared between dimeric partners</note>
    </ligand>
</feature>
<keyword evidence="8 9" id="KW-0665">Pyrimidine biosynthesis</keyword>
<feature type="binding site" evidence="9">
    <location>
        <position position="129"/>
    </location>
    <ligand>
        <name>5-phospho-alpha-D-ribose 1-diphosphate</name>
        <dbReference type="ChEBI" id="CHEBI:58017"/>
        <note>ligand shared between dimeric partners</note>
    </ligand>
</feature>
<dbReference type="GO" id="GO:0006207">
    <property type="term" value="P:'de novo' pyrimidine nucleobase biosynthetic process"/>
    <property type="evidence" value="ECO:0007669"/>
    <property type="project" value="TreeGrafter"/>
</dbReference>
<dbReference type="GO" id="GO:0005737">
    <property type="term" value="C:cytoplasm"/>
    <property type="evidence" value="ECO:0007669"/>
    <property type="project" value="TreeGrafter"/>
</dbReference>
<evidence type="ECO:0000256" key="6">
    <source>
        <dbReference type="ARBA" id="ARBA00022676"/>
    </source>
</evidence>
<dbReference type="Pfam" id="PF00156">
    <property type="entry name" value="Pribosyltran"/>
    <property type="match status" value="1"/>
</dbReference>